<evidence type="ECO:0000313" key="1">
    <source>
        <dbReference type="EMBL" id="SVA43052.1"/>
    </source>
</evidence>
<dbReference type="AlphaFoldDB" id="A0A381VRV7"/>
<organism evidence="1">
    <name type="scientific">marine metagenome</name>
    <dbReference type="NCBI Taxonomy" id="408172"/>
    <lineage>
        <taxon>unclassified sequences</taxon>
        <taxon>metagenomes</taxon>
        <taxon>ecological metagenomes</taxon>
    </lineage>
</organism>
<dbReference type="EMBL" id="UINC01009607">
    <property type="protein sequence ID" value="SVA43052.1"/>
    <property type="molecule type" value="Genomic_DNA"/>
</dbReference>
<gene>
    <name evidence="1" type="ORF">METZ01_LOCUS95906</name>
</gene>
<accession>A0A381VRV7</accession>
<name>A0A381VRV7_9ZZZZ</name>
<proteinExistence type="predicted"/>
<protein>
    <submittedName>
        <fullName evidence="1">Uncharacterized protein</fullName>
    </submittedName>
</protein>
<reference evidence="1" key="1">
    <citation type="submission" date="2018-05" db="EMBL/GenBank/DDBJ databases">
        <authorList>
            <person name="Lanie J.A."/>
            <person name="Ng W.-L."/>
            <person name="Kazmierczak K.M."/>
            <person name="Andrzejewski T.M."/>
            <person name="Davidsen T.M."/>
            <person name="Wayne K.J."/>
            <person name="Tettelin H."/>
            <person name="Glass J.I."/>
            <person name="Rusch D."/>
            <person name="Podicherti R."/>
            <person name="Tsui H.-C.T."/>
            <person name="Winkler M.E."/>
        </authorList>
    </citation>
    <scope>NUCLEOTIDE SEQUENCE</scope>
</reference>
<feature type="non-terminal residue" evidence="1">
    <location>
        <position position="53"/>
    </location>
</feature>
<sequence>MNDERVSKTDIENDFVKIFEKYPKSIEKTIFICFELILECFIVILGEKKTINL</sequence>